<dbReference type="EMBL" id="FRCA01000023">
    <property type="protein sequence ID" value="SHM96891.1"/>
    <property type="molecule type" value="Genomic_DNA"/>
</dbReference>
<name>A0A1M7N1P9_9GAMM</name>
<dbReference type="EMBL" id="BJXU01000208">
    <property type="protein sequence ID" value="GEN26328.1"/>
    <property type="molecule type" value="Genomic_DNA"/>
</dbReference>
<sequence length="295" mass="34383">METQDTAEQLIETLSSCSDSGRIYTLVDPAHSPQRRLTLEELDACIQLAHPFISQPRDQRLYLQPFNRKAESLRQVLSRERESLPDKRTGHVAFCGWVLCRCTPHALNSHMEKQLTVSSPEGNTAMLRYYDPRVMERLEVILEPKQMAHLLGPIEHWFYFDHRKRLRQISRPTAEMHLGKLTLSSEQWSAIKRIGQVNLYWDKWDEFKMGSKPDITPAHIDALIEASQRIGLEDDKDRYFFVMHGLVNGQRFHEHPLIQSILERMTASESYVSLTDGLKSSDWEQVKEETGRWPQ</sequence>
<evidence type="ECO:0000259" key="1">
    <source>
        <dbReference type="Pfam" id="PF13503"/>
    </source>
</evidence>
<evidence type="ECO:0000313" key="4">
    <source>
        <dbReference type="Proteomes" id="UP000184123"/>
    </source>
</evidence>
<reference evidence="3 4" key="1">
    <citation type="submission" date="2016-11" db="EMBL/GenBank/DDBJ databases">
        <authorList>
            <person name="Jaros S."/>
            <person name="Januszkiewicz K."/>
            <person name="Wedrychowicz H."/>
        </authorList>
    </citation>
    <scope>NUCLEOTIDE SEQUENCE [LARGE SCALE GENOMIC DNA]</scope>
    <source>
        <strain evidence="3 4">DSM 4740</strain>
    </source>
</reference>
<keyword evidence="5" id="KW-1185">Reference proteome</keyword>
<reference evidence="2 5" key="2">
    <citation type="submission" date="2019-07" db="EMBL/GenBank/DDBJ databases">
        <title>Whole genome shotgun sequence of Halomonas cupida NBRC 102219.</title>
        <authorList>
            <person name="Hosoyama A."/>
            <person name="Uohara A."/>
            <person name="Ohji S."/>
            <person name="Ichikawa N."/>
        </authorList>
    </citation>
    <scope>NUCLEOTIDE SEQUENCE [LARGE SCALE GENOMIC DNA]</scope>
    <source>
        <strain evidence="2 5">NBRC 102219</strain>
    </source>
</reference>
<gene>
    <name evidence="2" type="ORF">HCU01_42770</name>
    <name evidence="3" type="ORF">SAMN05660971_04418</name>
</gene>
<accession>A0A1M7N1P9</accession>
<evidence type="ECO:0000313" key="3">
    <source>
        <dbReference type="EMBL" id="SHM96891.1"/>
    </source>
</evidence>
<evidence type="ECO:0000313" key="5">
    <source>
        <dbReference type="Proteomes" id="UP000321726"/>
    </source>
</evidence>
<dbReference type="STRING" id="44933.SAMN05660971_04418"/>
<protein>
    <recommendedName>
        <fullName evidence="1">DUF4123 domain-containing protein</fullName>
    </recommendedName>
</protein>
<evidence type="ECO:0000313" key="2">
    <source>
        <dbReference type="EMBL" id="GEN26328.1"/>
    </source>
</evidence>
<dbReference type="Pfam" id="PF13503">
    <property type="entry name" value="DUF4123"/>
    <property type="match status" value="1"/>
</dbReference>
<dbReference type="Proteomes" id="UP000184123">
    <property type="component" value="Unassembled WGS sequence"/>
</dbReference>
<dbReference type="RefSeq" id="WP_073437385.1">
    <property type="nucleotide sequence ID" value="NZ_BJXU01000208.1"/>
</dbReference>
<dbReference type="Proteomes" id="UP000321726">
    <property type="component" value="Unassembled WGS sequence"/>
</dbReference>
<dbReference type="AlphaFoldDB" id="A0A1M7N1P9"/>
<dbReference type="OrthoDB" id="8657003at2"/>
<dbReference type="InterPro" id="IPR025391">
    <property type="entry name" value="DUF4123"/>
</dbReference>
<organism evidence="3 4">
    <name type="scientific">Halomonas cupida</name>
    <dbReference type="NCBI Taxonomy" id="44933"/>
    <lineage>
        <taxon>Bacteria</taxon>
        <taxon>Pseudomonadati</taxon>
        <taxon>Pseudomonadota</taxon>
        <taxon>Gammaproteobacteria</taxon>
        <taxon>Oceanospirillales</taxon>
        <taxon>Halomonadaceae</taxon>
        <taxon>Halomonas</taxon>
    </lineage>
</organism>
<proteinExistence type="predicted"/>
<feature type="domain" description="DUF4123" evidence="1">
    <location>
        <begin position="24"/>
        <end position="147"/>
    </location>
</feature>